<dbReference type="Gene3D" id="2.30.29.210">
    <property type="entry name" value="FACT complex subunit Spt16p/Cdc68p"/>
    <property type="match status" value="1"/>
</dbReference>
<dbReference type="EMBL" id="JROU02000446">
    <property type="protein sequence ID" value="OEH79253.1"/>
    <property type="molecule type" value="Genomic_DNA"/>
</dbReference>
<keyword evidence="9 10" id="KW-0539">Nucleus</keyword>
<gene>
    <name evidence="14" type="ORF">cyc_05813</name>
</gene>
<dbReference type="Pfam" id="PF21091">
    <property type="entry name" value="SPT16_C"/>
    <property type="match status" value="1"/>
</dbReference>
<keyword evidence="14" id="KW-0648">Protein biosynthesis</keyword>
<dbReference type="Pfam" id="PF08644">
    <property type="entry name" value="SPT16"/>
    <property type="match status" value="1"/>
</dbReference>
<evidence type="ECO:0000256" key="7">
    <source>
        <dbReference type="ARBA" id="ARBA00023163"/>
    </source>
</evidence>
<evidence type="ECO:0000256" key="10">
    <source>
        <dbReference type="RuleBase" id="RU367052"/>
    </source>
</evidence>
<keyword evidence="5 10" id="KW-0805">Transcription regulation</keyword>
<dbReference type="Proteomes" id="UP000095192">
    <property type="component" value="Unassembled WGS sequence"/>
</dbReference>
<dbReference type="GO" id="GO:0031491">
    <property type="term" value="F:nucleosome binding"/>
    <property type="evidence" value="ECO:0007669"/>
    <property type="project" value="TreeGrafter"/>
</dbReference>
<proteinExistence type="inferred from homology"/>
<dbReference type="Pfam" id="PF24824">
    <property type="entry name" value="PH_SPT16"/>
    <property type="match status" value="1"/>
</dbReference>
<dbReference type="InterPro" id="IPR013953">
    <property type="entry name" value="FACT_SPT16_M"/>
</dbReference>
<dbReference type="PANTHER" id="PTHR13980:SF15">
    <property type="entry name" value="FACT COMPLEX SUBUNIT SPT16"/>
    <property type="match status" value="1"/>
</dbReference>
<dbReference type="InParanoid" id="A0A1D3D731"/>
<feature type="compositionally biased region" description="Basic and acidic residues" evidence="11">
    <location>
        <begin position="602"/>
        <end position="614"/>
    </location>
</feature>
<evidence type="ECO:0000259" key="13">
    <source>
        <dbReference type="SMART" id="SM01287"/>
    </source>
</evidence>
<evidence type="ECO:0000256" key="8">
    <source>
        <dbReference type="ARBA" id="ARBA00023204"/>
    </source>
</evidence>
<protein>
    <recommendedName>
        <fullName evidence="10">FACT complex subunit</fullName>
    </recommendedName>
</protein>
<keyword evidence="8 10" id="KW-0234">DNA repair</keyword>
<dbReference type="InterPro" id="IPR048969">
    <property type="entry name" value="FACT_SPT16_C"/>
</dbReference>
<keyword evidence="4 10" id="KW-0227">DNA damage</keyword>
<feature type="region of interest" description="Disordered" evidence="11">
    <location>
        <begin position="545"/>
        <end position="629"/>
    </location>
</feature>
<evidence type="ECO:0000259" key="12">
    <source>
        <dbReference type="SMART" id="SM01286"/>
    </source>
</evidence>
<keyword evidence="7 10" id="KW-0804">Transcription</keyword>
<sequence length="629" mass="71806">MYADLLGSLVYADLLGSLMYADLLGSLIVCAKSGKAGRRATARLQRGVTSHGPLPSTTTSYMLAVRFAREDADDAGDEKQQRRQKKMHDLRAFSSPDEFPRDLRPNKLYVDMKSECLFVPVPGHHIPFHLSTVKNVTCSESESNLNAARVAAGGRPLRFSILRINFQVPGSQTLTQKGEENPLPDIAGKNQLFVKELMFKSEDSRHLQTIYRTIKEQLKRVKQKAAEDLQYPGELAAQEKLIPNRSGRRILLKDLMIRPNISAGMRKLIGALEAHTNGLRTMRSTQHAFCFTVLWHLNQPIPRRILLCRSYHDPDETLDEMREREMKKRLNSEFKRFVQQVEEVSKVEFDLPYRELKFSGVPLKSNVEILPTANCLIHLVEWPPFVLPLEDIEIVSFERVSHGLRNFDMIFVFQDYNKPVKHIDLIPIDYLDNLKRWLNELEIVWYEGKQNLNWSAILKEIRDDPRGFVEDGGFDMFLGDGDESDQEGEESEDDDDEEYAEQSSSALLVRCRNTFPVACGFLPRAGVFDVSSTLVVMSETFADDDKEYKEDGSDNDSSGQDRDSDSEYSSEDPSLADETDDEEAAETGSDEEEGLSWDELEERAKKEDRKRQNDGDSEGEETRTKKKRK</sequence>
<keyword evidence="3 10" id="KW-0235">DNA replication</keyword>
<name>A0A1D3D731_9EIME</name>
<dbReference type="PANTHER" id="PTHR13980">
    <property type="entry name" value="CDC68 RELATED"/>
    <property type="match status" value="1"/>
</dbReference>
<dbReference type="Gene3D" id="2.30.29.150">
    <property type="match status" value="2"/>
</dbReference>
<dbReference type="FunFam" id="2.30.29.30:FF:000017">
    <property type="entry name" value="FACT complex subunit SPT16"/>
    <property type="match status" value="1"/>
</dbReference>
<reference evidence="14 15" key="1">
    <citation type="journal article" date="2016" name="BMC Genomics">
        <title>Comparative genomics reveals Cyclospora cayetanensis possesses coccidia-like metabolism and invasion components but unique surface antigens.</title>
        <authorList>
            <person name="Liu S."/>
            <person name="Wang L."/>
            <person name="Zheng H."/>
            <person name="Xu Z."/>
            <person name="Roellig D.M."/>
            <person name="Li N."/>
            <person name="Frace M.A."/>
            <person name="Tang K."/>
            <person name="Arrowood M.J."/>
            <person name="Moss D.M."/>
            <person name="Zhang L."/>
            <person name="Feng Y."/>
            <person name="Xiao L."/>
        </authorList>
    </citation>
    <scope>NUCLEOTIDE SEQUENCE [LARGE SCALE GENOMIC DNA]</scope>
    <source>
        <strain evidence="14 15">CHN_HEN01</strain>
    </source>
</reference>
<dbReference type="InterPro" id="IPR040258">
    <property type="entry name" value="Spt16"/>
</dbReference>
<keyword evidence="6" id="KW-0175">Coiled coil</keyword>
<evidence type="ECO:0000256" key="9">
    <source>
        <dbReference type="ARBA" id="ARBA00023242"/>
    </source>
</evidence>
<dbReference type="VEuPathDB" id="ToxoDB:cyc_05813"/>
<feature type="compositionally biased region" description="Acidic residues" evidence="11">
    <location>
        <begin position="566"/>
        <end position="601"/>
    </location>
</feature>
<feature type="region of interest" description="Disordered" evidence="11">
    <location>
        <begin position="479"/>
        <end position="503"/>
    </location>
</feature>
<evidence type="ECO:0000256" key="3">
    <source>
        <dbReference type="ARBA" id="ARBA00022705"/>
    </source>
</evidence>
<dbReference type="VEuPathDB" id="ToxoDB:LOC34618112"/>
<dbReference type="GO" id="GO:0006368">
    <property type="term" value="P:transcription elongation by RNA polymerase II"/>
    <property type="evidence" value="ECO:0007669"/>
    <property type="project" value="TreeGrafter"/>
</dbReference>
<comment type="subunit">
    <text evidence="10">Component of the FACT complex.</text>
</comment>
<comment type="subcellular location">
    <subcellularLocation>
        <location evidence="10">Nucleus</location>
    </subcellularLocation>
    <subcellularLocation>
        <location evidence="10">Chromosome</location>
    </subcellularLocation>
</comment>
<dbReference type="GO" id="GO:0035101">
    <property type="term" value="C:FACT complex"/>
    <property type="evidence" value="ECO:0007669"/>
    <property type="project" value="UniProtKB-UniRule"/>
</dbReference>
<dbReference type="AlphaFoldDB" id="A0A1D3D731"/>
<evidence type="ECO:0000256" key="11">
    <source>
        <dbReference type="SAM" id="MobiDB-lite"/>
    </source>
</evidence>
<dbReference type="GO" id="GO:0006260">
    <property type="term" value="P:DNA replication"/>
    <property type="evidence" value="ECO:0007669"/>
    <property type="project" value="UniProtKB-KW"/>
</dbReference>
<dbReference type="InterPro" id="IPR011993">
    <property type="entry name" value="PH-like_dom_sf"/>
</dbReference>
<keyword evidence="15" id="KW-1185">Reference proteome</keyword>
<organism evidence="14 15">
    <name type="scientific">Cyclospora cayetanensis</name>
    <dbReference type="NCBI Taxonomy" id="88456"/>
    <lineage>
        <taxon>Eukaryota</taxon>
        <taxon>Sar</taxon>
        <taxon>Alveolata</taxon>
        <taxon>Apicomplexa</taxon>
        <taxon>Conoidasida</taxon>
        <taxon>Coccidia</taxon>
        <taxon>Eucoccidiorida</taxon>
        <taxon>Eimeriorina</taxon>
        <taxon>Eimeriidae</taxon>
        <taxon>Cyclospora</taxon>
    </lineage>
</organism>
<accession>A0A1D3D731</accession>
<dbReference type="SMART" id="SM01287">
    <property type="entry name" value="Rtt106"/>
    <property type="match status" value="1"/>
</dbReference>
<dbReference type="InterPro" id="IPR056595">
    <property type="entry name" value="Fact-SPT16_PH"/>
</dbReference>
<dbReference type="Pfam" id="PF08512">
    <property type="entry name" value="Rttp106-like_middle"/>
    <property type="match status" value="1"/>
</dbReference>
<feature type="domain" description="Histone chaperone RTT106/FACT complex subunit SPT16-like middle" evidence="13">
    <location>
        <begin position="358"/>
        <end position="448"/>
    </location>
</feature>
<evidence type="ECO:0000256" key="4">
    <source>
        <dbReference type="ARBA" id="ARBA00022763"/>
    </source>
</evidence>
<feature type="compositionally biased region" description="Acidic residues" evidence="11">
    <location>
        <begin position="480"/>
        <end position="500"/>
    </location>
</feature>
<dbReference type="GO" id="GO:0003746">
    <property type="term" value="F:translation elongation factor activity"/>
    <property type="evidence" value="ECO:0007669"/>
    <property type="project" value="UniProtKB-KW"/>
</dbReference>
<evidence type="ECO:0000256" key="2">
    <source>
        <dbReference type="ARBA" id="ARBA00022454"/>
    </source>
</evidence>
<feature type="domain" description="FACT complex subunit SPT16 middle" evidence="12">
    <location>
        <begin position="108"/>
        <end position="281"/>
    </location>
</feature>
<comment type="similarity">
    <text evidence="1 10">Belongs to the peptidase M24 family. SPT16 subfamily.</text>
</comment>
<comment type="caution">
    <text evidence="14">The sequence shown here is derived from an EMBL/GenBank/DDBJ whole genome shotgun (WGS) entry which is preliminary data.</text>
</comment>
<dbReference type="SMART" id="SM01286">
    <property type="entry name" value="SPT16"/>
    <property type="match status" value="1"/>
</dbReference>
<feature type="compositionally biased region" description="Basic and acidic residues" evidence="11">
    <location>
        <begin position="77"/>
        <end position="91"/>
    </location>
</feature>
<evidence type="ECO:0000313" key="14">
    <source>
        <dbReference type="EMBL" id="OEH79253.1"/>
    </source>
</evidence>
<dbReference type="Gene3D" id="2.30.29.30">
    <property type="entry name" value="Pleckstrin-homology domain (PH domain)/Phosphotyrosine-binding domain (PTB)"/>
    <property type="match status" value="1"/>
</dbReference>
<dbReference type="GO" id="GO:0006281">
    <property type="term" value="P:DNA repair"/>
    <property type="evidence" value="ECO:0007669"/>
    <property type="project" value="UniProtKB-UniRule"/>
</dbReference>
<evidence type="ECO:0000313" key="15">
    <source>
        <dbReference type="Proteomes" id="UP000095192"/>
    </source>
</evidence>
<evidence type="ECO:0000256" key="5">
    <source>
        <dbReference type="ARBA" id="ARBA00023015"/>
    </source>
</evidence>
<feature type="region of interest" description="Disordered" evidence="11">
    <location>
        <begin position="72"/>
        <end position="96"/>
    </location>
</feature>
<keyword evidence="14" id="KW-0251">Elongation factor</keyword>
<comment type="function">
    <text evidence="10">Component of the FACT complex, a general chromatin factor that acts to reorganize nucleosomes. The FACT complex is involved in multiple processes that require DNA as a template such as mRNA elongation, DNA replication and DNA repair. During transcription elongation the FACT complex acts as a histone chaperone that both destabilizes and restores nucleosomal structure. It facilitates the passage of RNA polymerase II and transcription by promoting the dissociation of one histone H2A-H2B dimer from the nucleosome, then subsequently promotes the reestablishment of the nucleosome following the passage of RNA polymerase II.</text>
</comment>
<keyword evidence="2 10" id="KW-0158">Chromosome</keyword>
<evidence type="ECO:0000256" key="1">
    <source>
        <dbReference type="ARBA" id="ARBA00010779"/>
    </source>
</evidence>
<evidence type="ECO:0000256" key="6">
    <source>
        <dbReference type="ARBA" id="ARBA00023054"/>
    </source>
</evidence>
<dbReference type="InterPro" id="IPR013719">
    <property type="entry name" value="RTT106/SPT16-like_middle_dom"/>
</dbReference>